<feature type="region of interest" description="Disordered" evidence="1">
    <location>
        <begin position="579"/>
        <end position="606"/>
    </location>
</feature>
<gene>
    <name evidence="2" type="ORF">Tco_0751150</name>
</gene>
<evidence type="ECO:0000313" key="3">
    <source>
        <dbReference type="Proteomes" id="UP001151760"/>
    </source>
</evidence>
<feature type="compositionally biased region" description="Polar residues" evidence="1">
    <location>
        <begin position="345"/>
        <end position="359"/>
    </location>
</feature>
<feature type="compositionally biased region" description="Polar residues" evidence="1">
    <location>
        <begin position="390"/>
        <end position="404"/>
    </location>
</feature>
<dbReference type="EMBL" id="BQNB010010988">
    <property type="protein sequence ID" value="GJS84609.1"/>
    <property type="molecule type" value="Genomic_DNA"/>
</dbReference>
<evidence type="ECO:0000313" key="2">
    <source>
        <dbReference type="EMBL" id="GJS84609.1"/>
    </source>
</evidence>
<reference evidence="2" key="1">
    <citation type="journal article" date="2022" name="Int. J. Mol. Sci.">
        <title>Draft Genome of Tanacetum Coccineum: Genomic Comparison of Closely Related Tanacetum-Family Plants.</title>
        <authorList>
            <person name="Yamashiro T."/>
            <person name="Shiraishi A."/>
            <person name="Nakayama K."/>
            <person name="Satake H."/>
        </authorList>
    </citation>
    <scope>NUCLEOTIDE SEQUENCE</scope>
</reference>
<dbReference type="Pfam" id="PF14223">
    <property type="entry name" value="Retrotran_gag_2"/>
    <property type="match status" value="1"/>
</dbReference>
<feature type="compositionally biased region" description="Basic and acidic residues" evidence="1">
    <location>
        <begin position="317"/>
        <end position="327"/>
    </location>
</feature>
<protein>
    <submittedName>
        <fullName evidence="2">Uncharacterized protein</fullName>
    </submittedName>
</protein>
<sequence>MVISSPCLIDNKELTSPEQTAPGKDFSNPLIVDSLLKTIWLSMHHVFLMKHWLVQSKRLLKSTGSAGFHQVIGFLNRSHICYVLTKKPADPVSFIKQFWRSAEASTDDNGEVKIIATIDGHSMTITEASLRRHLKLDDQDGITSIPNLEIFEQLALMGYHTDSDKLTFQKGAFSPQWRFLIHNILHCLSLKKTAWEQFSSNIATAVICLATNRKYNFSRMIFEHMVSNISSPYKFFMYPRSDEGSLKLNELMNLVTKLSDRIGVLEDDLRKKKKTYSSAFTKLILRVKKLKARVKIRKLRQRAKVVLSEDDADVQDDSSKQGRKLSDAEVQENTSTETKPFIQEVTPTEVIQDQGSSEKGSAEVSTAGAKKGTSSEVLVVSTAKENVSTAEENVSTAGRTVTYSRRSEEKRTRQDKGKAIMIESEPKKKSKKELEQERLSFAKAIRLEEQMNEEQRAQIARDEEIARQWDEKERQRAMSEAKSTKKIDWNNPSVIRYHALKMKPKTIAHARRNMIKYLKNQGNYKISDFKGMSYNEIRLIFEKVWDFNQHIKPMEHGPEKMKSPEKIEEEEDIQKEMKEVVKESGAKRKKSLPRKRRTDKRQKLEEDAEKEELKGFLDIIPREEFAKDVESLSTKYPIVDWKTYTLTKNFILVKERYSALRPKGYDLMLWGDLHTLFEPNEEDEIWKNQHEYNVISWSLYVFCGIHILLMQNGIAIHMLTKKKYPLSQEMISKMLKKKLEVDHESSHAFELLRIDQGVGSTNGIRACALRNFDLGVMELENSQNNALEVIENGNSWVPIPVTATETGPSTRLKMTVPSTAEEKICKKNDVKARSLLLMVLPNEHQLTFDQYVNAQSMFAAIKARFGGNEATKKTKKALLKQQYKNFNALSSESLDSIFNMLQKLVSRLAILDVVTPLEVLNVKFLRSLPSEWDTHMVVWMNKPDFDTMGLDDLYNNFKIVEQKVKRSVGANNDDKNLAFLLHCFFFFFFSTQCWISKSLRNSLLVLLKEETQKKDMYEDPG</sequence>
<name>A0ABQ4Z392_9ASTR</name>
<evidence type="ECO:0000256" key="1">
    <source>
        <dbReference type="SAM" id="MobiDB-lite"/>
    </source>
</evidence>
<feature type="compositionally biased region" description="Basic residues" evidence="1">
    <location>
        <begin position="587"/>
        <end position="600"/>
    </location>
</feature>
<feature type="region of interest" description="Disordered" evidence="1">
    <location>
        <begin position="390"/>
        <end position="434"/>
    </location>
</feature>
<feature type="region of interest" description="Disordered" evidence="1">
    <location>
        <begin position="310"/>
        <end position="373"/>
    </location>
</feature>
<keyword evidence="3" id="KW-1185">Reference proteome</keyword>
<organism evidence="2 3">
    <name type="scientific">Tanacetum coccineum</name>
    <dbReference type="NCBI Taxonomy" id="301880"/>
    <lineage>
        <taxon>Eukaryota</taxon>
        <taxon>Viridiplantae</taxon>
        <taxon>Streptophyta</taxon>
        <taxon>Embryophyta</taxon>
        <taxon>Tracheophyta</taxon>
        <taxon>Spermatophyta</taxon>
        <taxon>Magnoliopsida</taxon>
        <taxon>eudicotyledons</taxon>
        <taxon>Gunneridae</taxon>
        <taxon>Pentapetalae</taxon>
        <taxon>asterids</taxon>
        <taxon>campanulids</taxon>
        <taxon>Asterales</taxon>
        <taxon>Asteraceae</taxon>
        <taxon>Asteroideae</taxon>
        <taxon>Anthemideae</taxon>
        <taxon>Anthemidinae</taxon>
        <taxon>Tanacetum</taxon>
    </lineage>
</organism>
<accession>A0ABQ4Z392</accession>
<comment type="caution">
    <text evidence="2">The sequence shown here is derived from an EMBL/GenBank/DDBJ whole genome shotgun (WGS) entry which is preliminary data.</text>
</comment>
<proteinExistence type="predicted"/>
<feature type="compositionally biased region" description="Basic and acidic residues" evidence="1">
    <location>
        <begin position="405"/>
        <end position="434"/>
    </location>
</feature>
<dbReference type="Proteomes" id="UP001151760">
    <property type="component" value="Unassembled WGS sequence"/>
</dbReference>
<reference evidence="2" key="2">
    <citation type="submission" date="2022-01" db="EMBL/GenBank/DDBJ databases">
        <authorList>
            <person name="Yamashiro T."/>
            <person name="Shiraishi A."/>
            <person name="Satake H."/>
            <person name="Nakayama K."/>
        </authorList>
    </citation>
    <scope>NUCLEOTIDE SEQUENCE</scope>
</reference>